<dbReference type="EMBL" id="AB811610">
    <property type="protein sequence ID" value="BAQ00783.1"/>
    <property type="molecule type" value="Genomic_DNA"/>
</dbReference>
<protein>
    <submittedName>
        <fullName evidence="1">Putative glycosyltransferase</fullName>
    </submittedName>
</protein>
<organism evidence="1">
    <name type="scientific">Escherichia coli</name>
    <dbReference type="NCBI Taxonomy" id="562"/>
    <lineage>
        <taxon>Bacteria</taxon>
        <taxon>Pseudomonadati</taxon>
        <taxon>Pseudomonadota</taxon>
        <taxon>Gammaproteobacteria</taxon>
        <taxon>Enterobacterales</taxon>
        <taxon>Enterobacteriaceae</taxon>
        <taxon>Escherichia</taxon>
    </lineage>
</organism>
<dbReference type="GO" id="GO:0016758">
    <property type="term" value="F:hexosyltransferase activity"/>
    <property type="evidence" value="ECO:0007669"/>
    <property type="project" value="UniProtKB-ARBA"/>
</dbReference>
<dbReference type="RefSeq" id="WP_001004485.1">
    <property type="nucleotide sequence ID" value="NZ_AP027673.1"/>
</dbReference>
<dbReference type="PANTHER" id="PTHR22916:SF3">
    <property type="entry name" value="UDP-GLCNAC:BETAGAL BETA-1,3-N-ACETYLGLUCOSAMINYLTRANSFERASE-LIKE PROTEIN 1"/>
    <property type="match status" value="1"/>
</dbReference>
<dbReference type="SUPFAM" id="SSF53448">
    <property type="entry name" value="Nucleotide-diphospho-sugar transferases"/>
    <property type="match status" value="1"/>
</dbReference>
<proteinExistence type="predicted"/>
<dbReference type="Gene3D" id="3.90.550.10">
    <property type="entry name" value="Spore Coat Polysaccharide Biosynthesis Protein SpsA, Chain A"/>
    <property type="match status" value="1"/>
</dbReference>
<dbReference type="InterPro" id="IPR001173">
    <property type="entry name" value="Glyco_trans_2-like"/>
</dbReference>
<name>A0A0A8J465_ECOLX</name>
<dbReference type="Pfam" id="PF00535">
    <property type="entry name" value="Glycos_transf_2"/>
    <property type="match status" value="1"/>
</dbReference>
<evidence type="ECO:0000313" key="1">
    <source>
        <dbReference type="EMBL" id="BAQ00783.1"/>
    </source>
</evidence>
<keyword evidence="1" id="KW-0808">Transferase</keyword>
<reference evidence="1" key="1">
    <citation type="journal article" date="2014" name="DNA Res.">
        <title>A complete view of the genetic diversity of the Escherichia coli O-antigen biosynthesis gene cluster.</title>
        <authorList>
            <person name="Iguchi A."/>
            <person name="Iyoda S."/>
            <person name="Kikuchi T."/>
            <person name="Ogura Y."/>
            <person name="Katsura K."/>
            <person name="Ohnishi M."/>
            <person name="Hayashi T."/>
            <person name="Thomson N.R."/>
        </authorList>
    </citation>
    <scope>NUCLEOTIDE SEQUENCE</scope>
    <source>
        <strain evidence="1">P2a</strain>
    </source>
</reference>
<dbReference type="AlphaFoldDB" id="A0A0A8J465"/>
<sequence length="251" mass="29288">MNELVSIITPTYNSQDYIIETYKSIRRQDYKLWEWIVTDDCSQDATFEILMSIVEKDSRVKLYRNSINSGAAISRNNSLAKAKGRFIAFIDSDDLWCEQKLSKQIDYMISTNCAFCFTSFELIDQYGKSLEKIVDKKKIPPLNYEDMLKKNATLGCSTVILDRSKIGDFKMPLLRTGQDYALWLSILKKGFKAYHYPVVLTSYRILANSISRNKLKKACRQWQIYRTIEKIPFSSSAYYFAHYAIHAIFRK</sequence>
<accession>A0A0A8J465</accession>
<dbReference type="InterPro" id="IPR029044">
    <property type="entry name" value="Nucleotide-diphossugar_trans"/>
</dbReference>
<dbReference type="PANTHER" id="PTHR22916">
    <property type="entry name" value="GLYCOSYLTRANSFERASE"/>
    <property type="match status" value="1"/>
</dbReference>